<evidence type="ECO:0000313" key="10">
    <source>
        <dbReference type="EMBL" id="PIV64078.1"/>
    </source>
</evidence>
<dbReference type="FunFam" id="3.30.420.40:FF:000012">
    <property type="entry name" value="tRNA N6-adenosine threonylcarbamoyltransferase"/>
    <property type="match status" value="1"/>
</dbReference>
<keyword evidence="4 8" id="KW-0479">Metal-binding</keyword>
<evidence type="ECO:0000256" key="1">
    <source>
        <dbReference type="ARBA" id="ARBA00022490"/>
    </source>
</evidence>
<dbReference type="PRINTS" id="PR00789">
    <property type="entry name" value="OSIALOPTASE"/>
</dbReference>
<dbReference type="NCBIfam" id="TIGR00329">
    <property type="entry name" value="gcp_kae1"/>
    <property type="match status" value="1"/>
</dbReference>
<evidence type="ECO:0000256" key="8">
    <source>
        <dbReference type="HAMAP-Rule" id="MF_01445"/>
    </source>
</evidence>
<dbReference type="EC" id="2.3.1.234" evidence="8"/>
<evidence type="ECO:0000256" key="2">
    <source>
        <dbReference type="ARBA" id="ARBA00022679"/>
    </source>
</evidence>
<comment type="cofactor">
    <cofactor evidence="8">
        <name>Fe(2+)</name>
        <dbReference type="ChEBI" id="CHEBI:29033"/>
    </cofactor>
    <text evidence="8">Binds 1 Fe(2+) ion per subunit.</text>
</comment>
<keyword evidence="6 8" id="KW-0012">Acyltransferase</keyword>
<dbReference type="NCBIfam" id="TIGR03723">
    <property type="entry name" value="T6A_TsaD_YgjD"/>
    <property type="match status" value="1"/>
</dbReference>
<dbReference type="AlphaFoldDB" id="A0A2M7E8Q6"/>
<proteinExistence type="inferred from homology"/>
<feature type="binding site" evidence="8">
    <location>
        <position position="115"/>
    </location>
    <ligand>
        <name>Fe cation</name>
        <dbReference type="ChEBI" id="CHEBI:24875"/>
    </ligand>
</feature>
<reference evidence="11" key="1">
    <citation type="submission" date="2017-09" db="EMBL/GenBank/DDBJ databases">
        <title>Depth-based differentiation of microbial function through sediment-hosted aquifers and enrichment of novel symbionts in the deep terrestrial subsurface.</title>
        <authorList>
            <person name="Probst A.J."/>
            <person name="Ladd B."/>
            <person name="Jarett J.K."/>
            <person name="Geller-Mcgrath D.E."/>
            <person name="Sieber C.M.K."/>
            <person name="Emerson J.B."/>
            <person name="Anantharaman K."/>
            <person name="Thomas B.C."/>
            <person name="Malmstrom R."/>
            <person name="Stieglmeier M."/>
            <person name="Klingl A."/>
            <person name="Woyke T."/>
            <person name="Ryan C.M."/>
            <person name="Banfield J.F."/>
        </authorList>
    </citation>
    <scope>NUCLEOTIDE SEQUENCE [LARGE SCALE GENOMIC DNA]</scope>
</reference>
<keyword evidence="5 8" id="KW-0408">Iron</keyword>
<evidence type="ECO:0000256" key="4">
    <source>
        <dbReference type="ARBA" id="ARBA00022723"/>
    </source>
</evidence>
<dbReference type="CDD" id="cd24133">
    <property type="entry name" value="ASKHA_NBD_TsaD_bac"/>
    <property type="match status" value="1"/>
</dbReference>
<evidence type="ECO:0000256" key="3">
    <source>
        <dbReference type="ARBA" id="ARBA00022694"/>
    </source>
</evidence>
<dbReference type="InterPro" id="IPR022450">
    <property type="entry name" value="TsaD"/>
</dbReference>
<feature type="binding site" evidence="8">
    <location>
        <position position="167"/>
    </location>
    <ligand>
        <name>substrate</name>
    </ligand>
</feature>
<feature type="binding site" evidence="8">
    <location>
        <position position="184"/>
    </location>
    <ligand>
        <name>substrate</name>
    </ligand>
</feature>
<feature type="binding site" evidence="8">
    <location>
        <position position="180"/>
    </location>
    <ligand>
        <name>substrate</name>
    </ligand>
</feature>
<comment type="caution">
    <text evidence="10">The sequence shown here is derived from an EMBL/GenBank/DDBJ whole genome shotgun (WGS) entry which is preliminary data.</text>
</comment>
<dbReference type="InterPro" id="IPR017861">
    <property type="entry name" value="KAE1/TsaD"/>
</dbReference>
<dbReference type="Pfam" id="PF00814">
    <property type="entry name" value="TsaD"/>
    <property type="match status" value="1"/>
</dbReference>
<dbReference type="EMBL" id="PETL01000196">
    <property type="protein sequence ID" value="PIV64078.1"/>
    <property type="molecule type" value="Genomic_DNA"/>
</dbReference>
<keyword evidence="3 8" id="KW-0819">tRNA processing</keyword>
<accession>A0A2M7E8Q6</accession>
<comment type="function">
    <text evidence="8">Required for the formation of a threonylcarbamoyl group on adenosine at position 37 (t(6)A37) in tRNAs that read codons beginning with adenine. Is involved in the transfer of the threonylcarbamoyl moiety of threonylcarbamoyl-AMP (TC-AMP) to the N6 group of A37, together with TsaE and TsaB. TsaD likely plays a direct catalytic role in this reaction.</text>
</comment>
<dbReference type="InterPro" id="IPR000905">
    <property type="entry name" value="Gcp-like_dom"/>
</dbReference>
<dbReference type="GO" id="GO:0061711">
    <property type="term" value="F:tRNA N(6)-L-threonylcarbamoyladenine synthase activity"/>
    <property type="evidence" value="ECO:0007669"/>
    <property type="project" value="UniProtKB-EC"/>
</dbReference>
<feature type="binding site" evidence="8">
    <location>
        <position position="271"/>
    </location>
    <ligand>
        <name>substrate</name>
    </ligand>
</feature>
<keyword evidence="1 8" id="KW-0963">Cytoplasm</keyword>
<dbReference type="PANTHER" id="PTHR11735:SF6">
    <property type="entry name" value="TRNA N6-ADENOSINE THREONYLCARBAMOYLTRANSFERASE, MITOCHONDRIAL"/>
    <property type="match status" value="1"/>
</dbReference>
<dbReference type="GO" id="GO:0002949">
    <property type="term" value="P:tRNA threonylcarbamoyladenosine modification"/>
    <property type="evidence" value="ECO:0007669"/>
    <property type="project" value="UniProtKB-UniRule"/>
</dbReference>
<organism evidence="10 11">
    <name type="scientific">bacterium (Candidatus Ratteibacteria) CG01_land_8_20_14_3_00_40_19</name>
    <dbReference type="NCBI Taxonomy" id="2014290"/>
    <lineage>
        <taxon>Bacteria</taxon>
        <taxon>Candidatus Ratteibacteria</taxon>
    </lineage>
</organism>
<evidence type="ECO:0000313" key="11">
    <source>
        <dbReference type="Proteomes" id="UP000228886"/>
    </source>
</evidence>
<feature type="domain" description="Gcp-like" evidence="9">
    <location>
        <begin position="23"/>
        <end position="305"/>
    </location>
</feature>
<dbReference type="PANTHER" id="PTHR11735">
    <property type="entry name" value="TRNA N6-ADENOSINE THREONYLCARBAMOYLTRANSFERASE"/>
    <property type="match status" value="1"/>
</dbReference>
<comment type="catalytic activity">
    <reaction evidence="7 8">
        <text>L-threonylcarbamoyladenylate + adenosine(37) in tRNA = N(6)-L-threonylcarbamoyladenosine(37) in tRNA + AMP + H(+)</text>
        <dbReference type="Rhea" id="RHEA:37059"/>
        <dbReference type="Rhea" id="RHEA-COMP:10162"/>
        <dbReference type="Rhea" id="RHEA-COMP:10163"/>
        <dbReference type="ChEBI" id="CHEBI:15378"/>
        <dbReference type="ChEBI" id="CHEBI:73682"/>
        <dbReference type="ChEBI" id="CHEBI:74411"/>
        <dbReference type="ChEBI" id="CHEBI:74418"/>
        <dbReference type="ChEBI" id="CHEBI:456215"/>
        <dbReference type="EC" id="2.3.1.234"/>
    </reaction>
</comment>
<evidence type="ECO:0000256" key="6">
    <source>
        <dbReference type="ARBA" id="ARBA00023315"/>
    </source>
</evidence>
<dbReference type="Proteomes" id="UP000228886">
    <property type="component" value="Unassembled WGS sequence"/>
</dbReference>
<dbReference type="Gene3D" id="3.30.420.40">
    <property type="match status" value="2"/>
</dbReference>
<dbReference type="GO" id="GO:0005737">
    <property type="term" value="C:cytoplasm"/>
    <property type="evidence" value="ECO:0007669"/>
    <property type="project" value="UniProtKB-SubCell"/>
</dbReference>
<keyword evidence="2 8" id="KW-0808">Transferase</keyword>
<name>A0A2M7E8Q6_9BACT</name>
<feature type="binding site" evidence="8">
    <location>
        <begin position="134"/>
        <end position="138"/>
    </location>
    <ligand>
        <name>substrate</name>
    </ligand>
</feature>
<feature type="binding site" evidence="8">
    <location>
        <position position="111"/>
    </location>
    <ligand>
        <name>Fe cation</name>
        <dbReference type="ChEBI" id="CHEBI:24875"/>
    </ligand>
</feature>
<dbReference type="FunFam" id="3.30.420.40:FF:000040">
    <property type="entry name" value="tRNA N6-adenosine threonylcarbamoyltransferase"/>
    <property type="match status" value="1"/>
</dbReference>
<dbReference type="GO" id="GO:0005506">
    <property type="term" value="F:iron ion binding"/>
    <property type="evidence" value="ECO:0007669"/>
    <property type="project" value="UniProtKB-UniRule"/>
</dbReference>
<gene>
    <name evidence="8 10" type="primary">tsaD</name>
    <name evidence="10" type="ORF">COS11_04045</name>
</gene>
<comment type="subcellular location">
    <subcellularLocation>
        <location evidence="8">Cytoplasm</location>
    </subcellularLocation>
</comment>
<dbReference type="SUPFAM" id="SSF53067">
    <property type="entry name" value="Actin-like ATPase domain"/>
    <property type="match status" value="1"/>
</dbReference>
<comment type="similarity">
    <text evidence="8">Belongs to the KAE1 / TsaD family.</text>
</comment>
<evidence type="ECO:0000256" key="7">
    <source>
        <dbReference type="ARBA" id="ARBA00048117"/>
    </source>
</evidence>
<sequence length="318" mass="34124">MFVLGIETSCDETSLAVVRDGKKVLANVIASQNRVHQKFGGVVPELASRAHVEVIDSLFLKALRDSKITSREISLIAVTASPGLKGSLLIGSTFGRALSFASHIPLTEVNHLCAHLAANFLIEKDIKFPAVGLVVSGGHTNLFCLESRSKMKILGETLDDAAGEVFDKVARVLNLEYPGGPSLEKVAKKGDPLAIKFPCAYLGKKSLDFSFSGIKTSVIYYVKKYGSSGDIADIAASFQKAVIKVLVEKVRRAVNLKKTKTLLLGGGVASNRVLRGEMKKFALAEGIDLFIPSPILCTDNAAMVASLGYYLYSQSDQT</sequence>
<evidence type="ECO:0000256" key="5">
    <source>
        <dbReference type="ARBA" id="ARBA00023004"/>
    </source>
</evidence>
<protein>
    <recommendedName>
        <fullName evidence="8">tRNA N6-adenosine threonylcarbamoyltransferase</fullName>
        <ecNumber evidence="8">2.3.1.234</ecNumber>
    </recommendedName>
    <alternativeName>
        <fullName evidence="8">N6-L-threonylcarbamoyladenine synthase</fullName>
        <shortName evidence="8">t(6)A synthase</shortName>
    </alternativeName>
    <alternativeName>
        <fullName evidence="8">t(6)A37 threonylcarbamoyladenosine biosynthesis protein TsaD</fullName>
    </alternativeName>
    <alternativeName>
        <fullName evidence="8">tRNA threonylcarbamoyladenosine biosynthesis protein TsaD</fullName>
    </alternativeName>
</protein>
<feature type="binding site" evidence="8">
    <location>
        <position position="299"/>
    </location>
    <ligand>
        <name>Fe cation</name>
        <dbReference type="ChEBI" id="CHEBI:24875"/>
    </ligand>
</feature>
<evidence type="ECO:0000259" key="9">
    <source>
        <dbReference type="Pfam" id="PF00814"/>
    </source>
</evidence>
<dbReference type="InterPro" id="IPR043129">
    <property type="entry name" value="ATPase_NBD"/>
</dbReference>
<dbReference type="HAMAP" id="MF_01445">
    <property type="entry name" value="TsaD"/>
    <property type="match status" value="1"/>
</dbReference>